<feature type="compositionally biased region" description="Basic and acidic residues" evidence="1">
    <location>
        <begin position="1"/>
        <end position="20"/>
    </location>
</feature>
<feature type="region of interest" description="Disordered" evidence="1">
    <location>
        <begin position="1"/>
        <end position="185"/>
    </location>
</feature>
<feature type="non-terminal residue" evidence="2">
    <location>
        <position position="185"/>
    </location>
</feature>
<protein>
    <submittedName>
        <fullName evidence="2">Ribosome recycling factor</fullName>
    </submittedName>
</protein>
<feature type="compositionally biased region" description="Basic and acidic residues" evidence="1">
    <location>
        <begin position="140"/>
        <end position="164"/>
    </location>
</feature>
<reference evidence="2" key="1">
    <citation type="submission" date="2020-02" db="EMBL/GenBank/DDBJ databases">
        <authorList>
            <person name="Meier V. D."/>
        </authorList>
    </citation>
    <scope>NUCLEOTIDE SEQUENCE</scope>
    <source>
        <strain evidence="2">AVDCRST_MAG10</strain>
    </source>
</reference>
<feature type="compositionally biased region" description="Low complexity" evidence="1">
    <location>
        <begin position="173"/>
        <end position="185"/>
    </location>
</feature>
<dbReference type="EMBL" id="CADCTB010000030">
    <property type="protein sequence ID" value="CAA9217391.1"/>
    <property type="molecule type" value="Genomic_DNA"/>
</dbReference>
<dbReference type="AlphaFoldDB" id="A0A6J4H9E4"/>
<feature type="compositionally biased region" description="Basic residues" evidence="1">
    <location>
        <begin position="22"/>
        <end position="31"/>
    </location>
</feature>
<sequence>DRRCPARDHREDGEGGEPHLGRLLHRPHRAGHAGPGGEDQGRLLRRRGAAAAAGRVQRARAPGAGGGPIRQELHEGHREGPHAFRPGYHPIQRRSGDTPCVSAAHDGSTQGLGTGGEAQGRRGPDCDSEPAAGGSARARGLREGRRDLGGRARPGREGAREAHPRVRRRDRPGAGAQGARAARSL</sequence>
<feature type="compositionally biased region" description="Low complexity" evidence="1">
    <location>
        <begin position="49"/>
        <end position="62"/>
    </location>
</feature>
<feature type="non-terminal residue" evidence="2">
    <location>
        <position position="1"/>
    </location>
</feature>
<gene>
    <name evidence="2" type="ORF">AVDCRST_MAG10-473</name>
</gene>
<name>A0A6J4H9E4_9ACTN</name>
<feature type="compositionally biased region" description="Basic and acidic residues" evidence="1">
    <location>
        <begin position="71"/>
        <end position="82"/>
    </location>
</feature>
<proteinExistence type="predicted"/>
<accession>A0A6J4H9E4</accession>
<evidence type="ECO:0000313" key="2">
    <source>
        <dbReference type="EMBL" id="CAA9217391.1"/>
    </source>
</evidence>
<organism evidence="2">
    <name type="scientific">uncultured Acidimicrobiales bacterium</name>
    <dbReference type="NCBI Taxonomy" id="310071"/>
    <lineage>
        <taxon>Bacteria</taxon>
        <taxon>Bacillati</taxon>
        <taxon>Actinomycetota</taxon>
        <taxon>Acidimicrobiia</taxon>
        <taxon>Acidimicrobiales</taxon>
        <taxon>environmental samples</taxon>
    </lineage>
</organism>
<evidence type="ECO:0000256" key="1">
    <source>
        <dbReference type="SAM" id="MobiDB-lite"/>
    </source>
</evidence>